<organism evidence="7 10">
    <name type="scientific">Brenneria izbisi</name>
    <dbReference type="NCBI Taxonomy" id="2939450"/>
    <lineage>
        <taxon>Bacteria</taxon>
        <taxon>Pseudomonadati</taxon>
        <taxon>Pseudomonadota</taxon>
        <taxon>Gammaproteobacteria</taxon>
        <taxon>Enterobacterales</taxon>
        <taxon>Pectobacteriaceae</taxon>
        <taxon>Brenneria</taxon>
    </lineage>
</organism>
<dbReference type="GO" id="GO:0018909">
    <property type="term" value="P:dodecyl sulfate metabolic process"/>
    <property type="evidence" value="ECO:0007669"/>
    <property type="project" value="InterPro"/>
</dbReference>
<keyword evidence="9" id="KW-1185">Reference proteome</keyword>
<dbReference type="InterPro" id="IPR001279">
    <property type="entry name" value="Metallo-B-lactamas"/>
</dbReference>
<dbReference type="GO" id="GO:0046983">
    <property type="term" value="F:protein dimerization activity"/>
    <property type="evidence" value="ECO:0007669"/>
    <property type="project" value="InterPro"/>
</dbReference>
<protein>
    <submittedName>
        <fullName evidence="7">MBL fold metallo-hydrolase</fullName>
    </submittedName>
</protein>
<dbReference type="Pfam" id="PF14863">
    <property type="entry name" value="Alkyl_sulf_dimr"/>
    <property type="match status" value="1"/>
</dbReference>
<feature type="domain" description="Metallo-beta-lactamase" evidence="6">
    <location>
        <begin position="130"/>
        <end position="352"/>
    </location>
</feature>
<comment type="caution">
    <text evidence="7">The sequence shown here is derived from an EMBL/GenBank/DDBJ whole genome shotgun (WGS) entry which is preliminary data.</text>
</comment>
<dbReference type="InterPro" id="IPR029228">
    <property type="entry name" value="Alkyl_sulf_dimr"/>
</dbReference>
<dbReference type="CDD" id="cd07710">
    <property type="entry name" value="arylsulfatase_Sdsa1-like_MBL-fold"/>
    <property type="match status" value="1"/>
</dbReference>
<accession>A0AA41XYK0</accession>
<evidence type="ECO:0000259" key="6">
    <source>
        <dbReference type="SMART" id="SM00849"/>
    </source>
</evidence>
<evidence type="ECO:0000256" key="5">
    <source>
        <dbReference type="SAM" id="SignalP"/>
    </source>
</evidence>
<dbReference type="InterPro" id="IPR036527">
    <property type="entry name" value="SCP2_sterol-bd_dom_sf"/>
</dbReference>
<dbReference type="InterPro" id="IPR029229">
    <property type="entry name" value="Alkyl_sulf_C"/>
</dbReference>
<dbReference type="EMBL" id="JAMPJU010000008">
    <property type="protein sequence ID" value="MCV9882974.1"/>
    <property type="molecule type" value="Genomic_DNA"/>
</dbReference>
<evidence type="ECO:0000256" key="4">
    <source>
        <dbReference type="ARBA" id="ARBA00033751"/>
    </source>
</evidence>
<evidence type="ECO:0000256" key="2">
    <source>
        <dbReference type="ARBA" id="ARBA00022801"/>
    </source>
</evidence>
<evidence type="ECO:0000313" key="10">
    <source>
        <dbReference type="Proteomes" id="UP001165569"/>
    </source>
</evidence>
<keyword evidence="5" id="KW-0732">Signal</keyword>
<keyword evidence="3" id="KW-0862">Zinc</keyword>
<comment type="similarity">
    <text evidence="4">Belongs to the metallo-beta-lactamase superfamily. Type III sulfatase family.</text>
</comment>
<name>A0AA41XYK0_9GAMM</name>
<evidence type="ECO:0000256" key="3">
    <source>
        <dbReference type="ARBA" id="ARBA00022833"/>
    </source>
</evidence>
<evidence type="ECO:0000313" key="8">
    <source>
        <dbReference type="EMBL" id="MCV9882974.1"/>
    </source>
</evidence>
<evidence type="ECO:0000313" key="7">
    <source>
        <dbReference type="EMBL" id="MCV9879585.1"/>
    </source>
</evidence>
<dbReference type="RefSeq" id="WP_264090649.1">
    <property type="nucleotide sequence ID" value="NZ_JAMPJT010000008.1"/>
</dbReference>
<dbReference type="Gene3D" id="3.60.15.30">
    <property type="entry name" value="Metallo-beta-lactamase domain"/>
    <property type="match status" value="1"/>
</dbReference>
<feature type="chain" id="PRO_5041261052" evidence="5">
    <location>
        <begin position="27"/>
        <end position="654"/>
    </location>
</feature>
<dbReference type="Proteomes" id="UP001165568">
    <property type="component" value="Unassembled WGS sequence"/>
</dbReference>
<dbReference type="GO" id="GO:0046872">
    <property type="term" value="F:metal ion binding"/>
    <property type="evidence" value="ECO:0007669"/>
    <property type="project" value="UniProtKB-KW"/>
</dbReference>
<dbReference type="Gene3D" id="1.25.40.880">
    <property type="entry name" value="Alkyl sulfatase, dimerisation domain"/>
    <property type="match status" value="1"/>
</dbReference>
<reference evidence="7" key="1">
    <citation type="submission" date="2022-04" db="EMBL/GenBank/DDBJ databases">
        <title>Brenneria sp. isolated from walnut trees in Serbia.</title>
        <authorList>
            <person name="Gasic K."/>
            <person name="Zlatkovic N."/>
            <person name="Kuzmanovic N."/>
        </authorList>
    </citation>
    <scope>NUCLEOTIDE SEQUENCE</scope>
    <source>
        <strain evidence="8">KBI 423</strain>
        <strain evidence="7">KBI 447</strain>
    </source>
</reference>
<keyword evidence="2" id="KW-0378">Hydrolase</keyword>
<gene>
    <name evidence="7" type="ORF">NC803_12090</name>
    <name evidence="8" type="ORF">NC856_11915</name>
</gene>
<feature type="signal peptide" evidence="5">
    <location>
        <begin position="1"/>
        <end position="26"/>
    </location>
</feature>
<dbReference type="InterPro" id="IPR044097">
    <property type="entry name" value="Bds1/SdsA1_MBL-fold"/>
</dbReference>
<dbReference type="AlphaFoldDB" id="A0AA41XYK0"/>
<dbReference type="Gene3D" id="3.30.1050.10">
    <property type="entry name" value="SCP2 sterol-binding domain"/>
    <property type="match status" value="1"/>
</dbReference>
<dbReference type="Pfam" id="PF00753">
    <property type="entry name" value="Lactamase_B"/>
    <property type="match status" value="1"/>
</dbReference>
<dbReference type="InterPro" id="IPR036866">
    <property type="entry name" value="RibonucZ/Hydroxyglut_hydro"/>
</dbReference>
<dbReference type="InterPro" id="IPR052195">
    <property type="entry name" value="Bact_Alkyl/Aryl-Sulfatase"/>
</dbReference>
<dbReference type="GO" id="GO:0018741">
    <property type="term" value="F:linear primary-alkylsulfatase activity"/>
    <property type="evidence" value="ECO:0007669"/>
    <property type="project" value="InterPro"/>
</dbReference>
<sequence>MNLISRLSPLAAILVTAIFVAGNSEAAADLTVKPASSATIAEQIRIKSALPSDNGQDLEFATRGFIATRKDPIIRNQKGDVAWDLSAFDYVKGDAPASVHPALWRQMGLLRHHGLYTVGEGIWQVRGFDVSNMTIVRGKTGWIIIDPLTTRETAAAALQLINDTLGHRPVTAVMYTHSHGDHFGGVRSIVDENDIKSGKVRIYAPKGFTEESASENIMAAPVTVRRGVFQFGIGIKPGPLGNMGTGLSASAPAGELTLITPTDIVEQTGEKRTIDGVSFEFQMVSGSEAPAEFNVYIEVPKVFLSAEISVCAMHNILTPRGAKVRDAKLWAGYLDEALQRYGKRSDALIASHCWPRYGQDEISNLLASQRDNYRYLHDQTVRLMNRGQTPAEIAETLTQPEQLSREWFNHGFYGAYKHNAKAVYQYYLGWYDAVPANLDPLPPEERAKRMVEVIGGAGKILATARKAMDAGDYRWSSDLLNQLVFAEPENTDARAMLADSYEQQGYQAESALWRNQFLAAANELRNGRIKPMLTQNQDMLVGVPTQLLLDSVATRFAPERLGDKLYFNIVMPEREETISVELTGTVMLVRPGASPSAAATITGPRTEILDMLFPKKPLAELEKQGLNVKGDRAAVQRWLEAIDPEFNDFNIALP</sequence>
<dbReference type="SUPFAM" id="SSF55718">
    <property type="entry name" value="SCP-like"/>
    <property type="match status" value="1"/>
</dbReference>
<dbReference type="PANTHER" id="PTHR43223">
    <property type="entry name" value="ALKYL/ARYL-SULFATASE"/>
    <property type="match status" value="1"/>
</dbReference>
<dbReference type="SMART" id="SM00849">
    <property type="entry name" value="Lactamase_B"/>
    <property type="match status" value="1"/>
</dbReference>
<dbReference type="Pfam" id="PF14864">
    <property type="entry name" value="Alkyl_sulf_C"/>
    <property type="match status" value="1"/>
</dbReference>
<dbReference type="PANTHER" id="PTHR43223:SF1">
    <property type="entry name" value="ALKYL_ARYL-SULFATASE BDS1"/>
    <property type="match status" value="1"/>
</dbReference>
<proteinExistence type="inferred from homology"/>
<evidence type="ECO:0000256" key="1">
    <source>
        <dbReference type="ARBA" id="ARBA00022723"/>
    </source>
</evidence>
<keyword evidence="1" id="KW-0479">Metal-binding</keyword>
<dbReference type="InterPro" id="IPR038536">
    <property type="entry name" value="Alkyl/aryl-sulf_dimr_sf"/>
</dbReference>
<dbReference type="SUPFAM" id="SSF56281">
    <property type="entry name" value="Metallo-hydrolase/oxidoreductase"/>
    <property type="match status" value="1"/>
</dbReference>
<evidence type="ECO:0000313" key="9">
    <source>
        <dbReference type="Proteomes" id="UP001165568"/>
    </source>
</evidence>
<dbReference type="EMBL" id="JAMPJT010000008">
    <property type="protein sequence ID" value="MCV9879585.1"/>
    <property type="molecule type" value="Genomic_DNA"/>
</dbReference>
<dbReference type="Proteomes" id="UP001165569">
    <property type="component" value="Unassembled WGS sequence"/>
</dbReference>